<evidence type="ECO:0000313" key="11">
    <source>
        <dbReference type="Proteomes" id="UP000317371"/>
    </source>
</evidence>
<organism evidence="10 11">
    <name type="scientific">Litorilinea aerophila</name>
    <dbReference type="NCBI Taxonomy" id="1204385"/>
    <lineage>
        <taxon>Bacteria</taxon>
        <taxon>Bacillati</taxon>
        <taxon>Chloroflexota</taxon>
        <taxon>Caldilineae</taxon>
        <taxon>Caldilineales</taxon>
        <taxon>Caldilineaceae</taxon>
        <taxon>Litorilinea</taxon>
    </lineage>
</organism>
<feature type="region of interest" description="Disordered" evidence="9">
    <location>
        <begin position="296"/>
        <end position="320"/>
    </location>
</feature>
<comment type="function">
    <text evidence="8">CRISPR (clustered regularly interspaced short palindromic repeat), is an adaptive immune system that provides protection against mobile genetic elements (viruses, transposable elements and conjugative plasmids). CRISPR clusters contain spacers, sequences complementary to antecedent mobile elements, and target invading nucleic acids. CRISPR clusters are transcribed and processed into CRISPR RNA (crRNA). Acts as a dsDNA endonuclease. Involved in the integration of spacer DNA into the CRISPR cassette.</text>
</comment>
<gene>
    <name evidence="10" type="primary">cas1e</name>
    <name evidence="8" type="synonym">cas1</name>
    <name evidence="10" type="ORF">FKZ61_17675</name>
</gene>
<dbReference type="EMBL" id="VIGC01000026">
    <property type="protein sequence ID" value="TQE94209.1"/>
    <property type="molecule type" value="Genomic_DNA"/>
</dbReference>
<dbReference type="GO" id="GO:0043571">
    <property type="term" value="P:maintenance of CRISPR repeat elements"/>
    <property type="evidence" value="ECO:0007669"/>
    <property type="project" value="UniProtKB-UniRule"/>
</dbReference>
<evidence type="ECO:0000313" key="10">
    <source>
        <dbReference type="EMBL" id="TQE94209.1"/>
    </source>
</evidence>
<feature type="binding site" evidence="8">
    <location>
        <position position="221"/>
    </location>
    <ligand>
        <name>Mn(2+)</name>
        <dbReference type="ChEBI" id="CHEBI:29035"/>
    </ligand>
</feature>
<keyword evidence="1 8" id="KW-0540">Nuclease</keyword>
<dbReference type="GO" id="GO:0051607">
    <property type="term" value="P:defense response to virus"/>
    <property type="evidence" value="ECO:0007669"/>
    <property type="project" value="UniProtKB-UniRule"/>
</dbReference>
<comment type="similarity">
    <text evidence="8">Belongs to the CRISPR-associated endonuclease Cas1 family.</text>
</comment>
<evidence type="ECO:0000256" key="4">
    <source>
        <dbReference type="ARBA" id="ARBA00022801"/>
    </source>
</evidence>
<protein>
    <recommendedName>
        <fullName evidence="8">CRISPR-associated endonuclease Cas1</fullName>
        <ecNumber evidence="8">3.1.-.-</ecNumber>
    </recommendedName>
</protein>
<feature type="binding site" evidence="8">
    <location>
        <position position="141"/>
    </location>
    <ligand>
        <name>Mn(2+)</name>
        <dbReference type="ChEBI" id="CHEBI:29035"/>
    </ligand>
</feature>
<dbReference type="Proteomes" id="UP000317371">
    <property type="component" value="Unassembled WGS sequence"/>
</dbReference>
<keyword evidence="5 8" id="KW-0460">Magnesium</keyword>
<name>A0A540VBS0_9CHLR</name>
<sequence>MRIQDLHELPKLRDGLSYLYLEHGRIDRRARAVEFINQEGRVLIPVASLAVLMLGPGTSITHEAIKTLADNGCLVNWCGEEGVRFYAQGVGETRKGYRLIRQAELVSDPARRLEVVRRMYQFRFEEELDPALTLQQIRGMEGARVRRAYAEASRRYGVFWMGRAYDRGRWYAADPINRALSAANACLNGLCHAAIVSAGYSPGLGFIHTGKMLSFVYDVADLYKTRLTVPLAFRLTAESPMQVETRVRHACRDLFHRERLLGRILDDIDQLLNLTRPMTRGQADLTVDVDADPALPGELWAPEEEDDTVAGGVNYGGDDS</sequence>
<keyword evidence="2 8" id="KW-0479">Metal-binding</keyword>
<dbReference type="CDD" id="cd09719">
    <property type="entry name" value="Cas1_I-E"/>
    <property type="match status" value="1"/>
</dbReference>
<dbReference type="InParanoid" id="A0A540VBS0"/>
<dbReference type="PANTHER" id="PTHR34353:SF3">
    <property type="entry name" value="CRISPR-ASSOCIATED ENDONUCLEASE CAS1"/>
    <property type="match status" value="1"/>
</dbReference>
<keyword evidence="3 8" id="KW-0255">Endonuclease</keyword>
<dbReference type="GO" id="GO:0016787">
    <property type="term" value="F:hydrolase activity"/>
    <property type="evidence" value="ECO:0007669"/>
    <property type="project" value="UniProtKB-KW"/>
</dbReference>
<dbReference type="EC" id="3.1.-.-" evidence="8"/>
<keyword evidence="6 8" id="KW-0051">Antiviral defense</keyword>
<dbReference type="RefSeq" id="WP_141611487.1">
    <property type="nucleotide sequence ID" value="NZ_VIGC02000026.1"/>
</dbReference>
<comment type="caution">
    <text evidence="10">The sequence shown here is derived from an EMBL/GenBank/DDBJ whole genome shotgun (WGS) entry which is preliminary data.</text>
</comment>
<dbReference type="OrthoDB" id="9777847at2"/>
<keyword evidence="7 8" id="KW-0238">DNA-binding</keyword>
<evidence type="ECO:0000256" key="1">
    <source>
        <dbReference type="ARBA" id="ARBA00022722"/>
    </source>
</evidence>
<dbReference type="Gene3D" id="1.20.120.920">
    <property type="entry name" value="CRISPR-associated endonuclease Cas1, C-terminal domain"/>
    <property type="match status" value="1"/>
</dbReference>
<evidence type="ECO:0000256" key="8">
    <source>
        <dbReference type="HAMAP-Rule" id="MF_01470"/>
    </source>
</evidence>
<dbReference type="InterPro" id="IPR019851">
    <property type="entry name" value="CRISPR-assoc_Cas1_ECOLI"/>
</dbReference>
<dbReference type="NCBIfam" id="TIGR00287">
    <property type="entry name" value="cas1"/>
    <property type="match status" value="1"/>
</dbReference>
<evidence type="ECO:0000256" key="2">
    <source>
        <dbReference type="ARBA" id="ARBA00022723"/>
    </source>
</evidence>
<dbReference type="InterPro" id="IPR042206">
    <property type="entry name" value="CRISPR-assoc_Cas1_C"/>
</dbReference>
<keyword evidence="11" id="KW-1185">Reference proteome</keyword>
<dbReference type="InterPro" id="IPR002729">
    <property type="entry name" value="CRISPR-assoc_Cas1"/>
</dbReference>
<proteinExistence type="inferred from homology"/>
<dbReference type="Pfam" id="PF01867">
    <property type="entry name" value="Cas_Cas1"/>
    <property type="match status" value="2"/>
</dbReference>
<dbReference type="InterPro" id="IPR050646">
    <property type="entry name" value="Cas1"/>
</dbReference>
<evidence type="ECO:0000256" key="3">
    <source>
        <dbReference type="ARBA" id="ARBA00022759"/>
    </source>
</evidence>
<dbReference type="NCBIfam" id="TIGR03638">
    <property type="entry name" value="cas1_ECOLI"/>
    <property type="match status" value="1"/>
</dbReference>
<evidence type="ECO:0000256" key="5">
    <source>
        <dbReference type="ARBA" id="ARBA00022842"/>
    </source>
</evidence>
<dbReference type="HAMAP" id="MF_01470">
    <property type="entry name" value="Cas1"/>
    <property type="match status" value="1"/>
</dbReference>
<dbReference type="GO" id="GO:0004520">
    <property type="term" value="F:DNA endonuclease activity"/>
    <property type="evidence" value="ECO:0007669"/>
    <property type="project" value="InterPro"/>
</dbReference>
<reference evidence="10 11" key="1">
    <citation type="submission" date="2019-06" db="EMBL/GenBank/DDBJ databases">
        <title>Genome sequence of Litorilinea aerophila BAA-2444.</title>
        <authorList>
            <person name="Maclea K.S."/>
            <person name="Maurais E.G."/>
            <person name="Iannazzi L.C."/>
        </authorList>
    </citation>
    <scope>NUCLEOTIDE SEQUENCE [LARGE SCALE GENOMIC DNA]</scope>
    <source>
        <strain evidence="10 11">ATCC BAA-2444</strain>
    </source>
</reference>
<comment type="subunit">
    <text evidence="8">Homodimer, forms a heterotetramer with a Cas2 homodimer.</text>
</comment>
<feature type="binding site" evidence="8">
    <location>
        <position position="208"/>
    </location>
    <ligand>
        <name>Mn(2+)</name>
        <dbReference type="ChEBI" id="CHEBI:29035"/>
    </ligand>
</feature>
<comment type="cofactor">
    <cofactor evidence="8">
        <name>Mg(2+)</name>
        <dbReference type="ChEBI" id="CHEBI:18420"/>
    </cofactor>
    <cofactor evidence="8">
        <name>Mn(2+)</name>
        <dbReference type="ChEBI" id="CHEBI:29035"/>
    </cofactor>
</comment>
<evidence type="ECO:0000256" key="9">
    <source>
        <dbReference type="SAM" id="MobiDB-lite"/>
    </source>
</evidence>
<dbReference type="InterPro" id="IPR033641">
    <property type="entry name" value="Cas1_I-E"/>
</dbReference>
<dbReference type="GO" id="GO:0003677">
    <property type="term" value="F:DNA binding"/>
    <property type="evidence" value="ECO:0007669"/>
    <property type="project" value="UniProtKB-KW"/>
</dbReference>
<accession>A0A540VBS0</accession>
<dbReference type="GO" id="GO:0046872">
    <property type="term" value="F:metal ion binding"/>
    <property type="evidence" value="ECO:0007669"/>
    <property type="project" value="UniProtKB-UniRule"/>
</dbReference>
<dbReference type="AlphaFoldDB" id="A0A540VBS0"/>
<keyword evidence="4 8" id="KW-0378">Hydrolase</keyword>
<keyword evidence="8" id="KW-0464">Manganese</keyword>
<dbReference type="PANTHER" id="PTHR34353">
    <property type="entry name" value="CRISPR-ASSOCIATED ENDONUCLEASE CAS1 1"/>
    <property type="match status" value="1"/>
</dbReference>
<dbReference type="Gene3D" id="3.100.10.20">
    <property type="entry name" value="CRISPR-associated endonuclease Cas1, N-terminal domain"/>
    <property type="match status" value="1"/>
</dbReference>
<evidence type="ECO:0000256" key="7">
    <source>
        <dbReference type="ARBA" id="ARBA00023125"/>
    </source>
</evidence>
<evidence type="ECO:0000256" key="6">
    <source>
        <dbReference type="ARBA" id="ARBA00023118"/>
    </source>
</evidence>
<dbReference type="InterPro" id="IPR042211">
    <property type="entry name" value="CRISPR-assoc_Cas1_N"/>
</dbReference>